<evidence type="ECO:0000313" key="2">
    <source>
        <dbReference type="EMBL" id="PLW17921.1"/>
    </source>
</evidence>
<sequence length="381" mass="43116">MIKELSKLIANHDGTTWDNEFNHQQCFCHVLALVLGTGLAAIKLSTSEGPTNQKPNHFPTLPTIIEEGESILDEGQGSESNKEINPDDVSDTTTKSELDDHPHVVSKKTKGKYSDSGIGFTLRKIDYVCRRICSSPAKQAEFKVWAKKMGYDGPGIIGGYGIRWNIAYDSRNRAYQARKVINQLLENEAENGKGKYFSGYEFTSKEWENIKVLNLVLKEFLLLTKRMEGDGPSACMVLYKYSRLLENLEKLKKENKDGLLEAMFDPMIKVALKYKDLALKCEPILMATMLHPAWRLLLFYNKFPAHHNAAQSLLLKKYKDCQVLLKPQTPPTTKESPQRTDGAESGYIFYPINLGLDNSKDKLNRYHEAKYTLGIQGNVLL</sequence>
<protein>
    <recommendedName>
        <fullName evidence="6">hAT-like transposase RNase-H fold domain-containing protein</fullName>
    </recommendedName>
</protein>
<feature type="compositionally biased region" description="Basic and acidic residues" evidence="1">
    <location>
        <begin position="94"/>
        <end position="103"/>
    </location>
</feature>
<name>A0A2N5T8U3_9BASI</name>
<proteinExistence type="predicted"/>
<dbReference type="PANTHER" id="PTHR47501">
    <property type="entry name" value="TRANSPOSASE-RELATED"/>
    <property type="match status" value="1"/>
</dbReference>
<gene>
    <name evidence="3" type="ORF">PCANC_03364</name>
    <name evidence="2" type="ORF">PCASD_17128</name>
</gene>
<evidence type="ECO:0000256" key="1">
    <source>
        <dbReference type="SAM" id="MobiDB-lite"/>
    </source>
</evidence>
<organism evidence="3 4">
    <name type="scientific">Puccinia coronata f. sp. avenae</name>
    <dbReference type="NCBI Taxonomy" id="200324"/>
    <lineage>
        <taxon>Eukaryota</taxon>
        <taxon>Fungi</taxon>
        <taxon>Dikarya</taxon>
        <taxon>Basidiomycota</taxon>
        <taxon>Pucciniomycotina</taxon>
        <taxon>Pucciniomycetes</taxon>
        <taxon>Pucciniales</taxon>
        <taxon>Pucciniaceae</taxon>
        <taxon>Puccinia</taxon>
    </lineage>
</organism>
<evidence type="ECO:0008006" key="6">
    <source>
        <dbReference type="Google" id="ProtNLM"/>
    </source>
</evidence>
<dbReference type="AlphaFoldDB" id="A0A2N5T8U3"/>
<accession>A0A2N5T8U3</accession>
<reference evidence="4 5" key="1">
    <citation type="submission" date="2017-11" db="EMBL/GenBank/DDBJ databases">
        <title>De novo assembly and phasing of dikaryotic genomes from two isolates of Puccinia coronata f. sp. avenae, the causal agent of oat crown rust.</title>
        <authorList>
            <person name="Miller M.E."/>
            <person name="Zhang Y."/>
            <person name="Omidvar V."/>
            <person name="Sperschneider J."/>
            <person name="Schwessinger B."/>
            <person name="Raley C."/>
            <person name="Palmer J.M."/>
            <person name="Garnica D."/>
            <person name="Upadhyaya N."/>
            <person name="Rathjen J."/>
            <person name="Taylor J.M."/>
            <person name="Park R.F."/>
            <person name="Dodds P.N."/>
            <person name="Hirsch C.D."/>
            <person name="Kianian S.F."/>
            <person name="Figueroa M."/>
        </authorList>
    </citation>
    <scope>NUCLEOTIDE SEQUENCE [LARGE SCALE GENOMIC DNA]</scope>
    <source>
        <strain evidence="3">12NC29</strain>
        <strain evidence="2">12SD80</strain>
    </source>
</reference>
<evidence type="ECO:0000313" key="4">
    <source>
        <dbReference type="Proteomes" id="UP000235388"/>
    </source>
</evidence>
<dbReference type="SUPFAM" id="SSF53098">
    <property type="entry name" value="Ribonuclease H-like"/>
    <property type="match status" value="1"/>
</dbReference>
<dbReference type="EMBL" id="PGCI01000742">
    <property type="protein sequence ID" value="PLW17921.1"/>
    <property type="molecule type" value="Genomic_DNA"/>
</dbReference>
<dbReference type="PANTHER" id="PTHR47501:SF5">
    <property type="entry name" value="HAT C-TERMINAL DIMERISATION DOMAIN-CONTAINING PROTEIN"/>
    <property type="match status" value="1"/>
</dbReference>
<evidence type="ECO:0000313" key="5">
    <source>
        <dbReference type="Proteomes" id="UP000235392"/>
    </source>
</evidence>
<feature type="region of interest" description="Disordered" evidence="1">
    <location>
        <begin position="74"/>
        <end position="111"/>
    </location>
</feature>
<comment type="caution">
    <text evidence="3">The sequence shown here is derived from an EMBL/GenBank/DDBJ whole genome shotgun (WGS) entry which is preliminary data.</text>
</comment>
<evidence type="ECO:0000313" key="3">
    <source>
        <dbReference type="EMBL" id="PLW21906.1"/>
    </source>
</evidence>
<dbReference type="InterPro" id="IPR012337">
    <property type="entry name" value="RNaseH-like_sf"/>
</dbReference>
<keyword evidence="4" id="KW-1185">Reference proteome</keyword>
<dbReference type="EMBL" id="PGCJ01000779">
    <property type="protein sequence ID" value="PLW21906.1"/>
    <property type="molecule type" value="Genomic_DNA"/>
</dbReference>
<dbReference type="Proteomes" id="UP000235392">
    <property type="component" value="Unassembled WGS sequence"/>
</dbReference>
<dbReference type="Proteomes" id="UP000235388">
    <property type="component" value="Unassembled WGS sequence"/>
</dbReference>